<feature type="binding site" evidence="7">
    <location>
        <position position="15"/>
    </location>
    <ligand>
        <name>ADP-alpha-D-glucose</name>
        <dbReference type="ChEBI" id="CHEBI:57498"/>
    </ligand>
</feature>
<gene>
    <name evidence="7" type="primary">glgA</name>
    <name evidence="10" type="ORF">EVJ47_05135</name>
</gene>
<dbReference type="EMBL" id="SGBD01000002">
    <property type="protein sequence ID" value="RZD14556.1"/>
    <property type="molecule type" value="Genomic_DNA"/>
</dbReference>
<accession>A0A519BBC5</accession>
<dbReference type="EC" id="2.4.1.21" evidence="7"/>
<sequence length="498" mass="56942">MNVLFMSSEFFPFAKTGGLADVSEAIAVNLVKKGINVTACLPYYNQVQKQNLRMTGKILKMEIEISRECVKIFEDKKNIAKELKFFDIIPYKYKGVNIYFLKNDYLFNREFIYGFAGKDYEDNLLRFSLFCHVSLAFFKDNNIKFDIIHANDWQTSLIPIFSKFKFKFPSKILLTIHNLGYQGIFPKEQFPCTGINSILFNPEGMEYFDKINLLKGGIEFSDTVNTVSKKYSAEIQTEEFGFGLSGVLKNKGNIYGILNGIDYDEWNPETDKYINKNYSAENFKTGKKSCKRDLLNLFFGKEKSKPLLDRPLLGVVSRLEDQKGLDIFIKIIGRLVEKGCIIAVLGEGEREIEGEFKKIAETYPGNVSVKIIYDNPTAHKMEAGSDFLIMPSKYEPCGQSQMYGMKYGTIPIVRATGGLDDTIISYDGSNINIATGFKFYKFDASELEKTILNAVDIYYNDKKTLRNIIANAMNLNLSWDKRIGDYISLYNDMLNIKH</sequence>
<proteinExistence type="inferred from homology"/>
<dbReference type="Gene3D" id="3.40.50.2000">
    <property type="entry name" value="Glycogen Phosphorylase B"/>
    <property type="match status" value="2"/>
</dbReference>
<evidence type="ECO:0000313" key="10">
    <source>
        <dbReference type="EMBL" id="RZD14556.1"/>
    </source>
</evidence>
<keyword evidence="4 7" id="KW-0328">Glycosyltransferase</keyword>
<dbReference type="HAMAP" id="MF_00484">
    <property type="entry name" value="Glycogen_synth"/>
    <property type="match status" value="1"/>
</dbReference>
<dbReference type="SUPFAM" id="SSF53756">
    <property type="entry name" value="UDP-Glycosyltransferase/glycogen phosphorylase"/>
    <property type="match status" value="1"/>
</dbReference>
<dbReference type="NCBIfam" id="TIGR02095">
    <property type="entry name" value="glgA"/>
    <property type="match status" value="1"/>
</dbReference>
<evidence type="ECO:0000259" key="8">
    <source>
        <dbReference type="Pfam" id="PF00534"/>
    </source>
</evidence>
<dbReference type="Pfam" id="PF00534">
    <property type="entry name" value="Glycos_transf_1"/>
    <property type="match status" value="1"/>
</dbReference>
<dbReference type="Pfam" id="PF08323">
    <property type="entry name" value="Glyco_transf_5"/>
    <property type="match status" value="1"/>
</dbReference>
<comment type="pathway">
    <text evidence="7">Glycan biosynthesis; glycogen biosynthesis.</text>
</comment>
<evidence type="ECO:0000256" key="2">
    <source>
        <dbReference type="ARBA" id="ARBA00002764"/>
    </source>
</evidence>
<name>A0A519BBC5_9DELT</name>
<dbReference type="GO" id="GO:0009011">
    <property type="term" value="F:alpha-1,4-glucan glucosyltransferase (ADP-glucose donor) activity"/>
    <property type="evidence" value="ECO:0007669"/>
    <property type="project" value="UniProtKB-UniRule"/>
</dbReference>
<comment type="catalytic activity">
    <reaction evidence="1 7">
        <text>[(1-&gt;4)-alpha-D-glucosyl](n) + ADP-alpha-D-glucose = [(1-&gt;4)-alpha-D-glucosyl](n+1) + ADP + H(+)</text>
        <dbReference type="Rhea" id="RHEA:18189"/>
        <dbReference type="Rhea" id="RHEA-COMP:9584"/>
        <dbReference type="Rhea" id="RHEA-COMP:9587"/>
        <dbReference type="ChEBI" id="CHEBI:15378"/>
        <dbReference type="ChEBI" id="CHEBI:15444"/>
        <dbReference type="ChEBI" id="CHEBI:57498"/>
        <dbReference type="ChEBI" id="CHEBI:456216"/>
        <dbReference type="EC" id="2.4.1.21"/>
    </reaction>
</comment>
<evidence type="ECO:0000256" key="7">
    <source>
        <dbReference type="HAMAP-Rule" id="MF_00484"/>
    </source>
</evidence>
<dbReference type="AlphaFoldDB" id="A0A519BBC5"/>
<dbReference type="Proteomes" id="UP000320813">
    <property type="component" value="Unassembled WGS sequence"/>
</dbReference>
<evidence type="ECO:0000259" key="9">
    <source>
        <dbReference type="Pfam" id="PF08323"/>
    </source>
</evidence>
<feature type="domain" description="Glycosyl transferase family 1" evidence="8">
    <location>
        <begin position="303"/>
        <end position="472"/>
    </location>
</feature>
<evidence type="ECO:0000313" key="11">
    <source>
        <dbReference type="Proteomes" id="UP000320813"/>
    </source>
</evidence>
<dbReference type="PANTHER" id="PTHR45825">
    <property type="entry name" value="GRANULE-BOUND STARCH SYNTHASE 1, CHLOROPLASTIC/AMYLOPLASTIC"/>
    <property type="match status" value="1"/>
</dbReference>
<dbReference type="PANTHER" id="PTHR45825:SF11">
    <property type="entry name" value="ALPHA AMYLASE DOMAIN-CONTAINING PROTEIN"/>
    <property type="match status" value="1"/>
</dbReference>
<comment type="function">
    <text evidence="2 7">Synthesizes alpha-1,4-glucan chains using ADP-glucose.</text>
</comment>
<evidence type="ECO:0000256" key="3">
    <source>
        <dbReference type="ARBA" id="ARBA00010281"/>
    </source>
</evidence>
<dbReference type="UniPathway" id="UPA00164"/>
<keyword evidence="6 7" id="KW-0320">Glycogen biosynthesis</keyword>
<evidence type="ECO:0000256" key="1">
    <source>
        <dbReference type="ARBA" id="ARBA00001478"/>
    </source>
</evidence>
<evidence type="ECO:0000256" key="5">
    <source>
        <dbReference type="ARBA" id="ARBA00022679"/>
    </source>
</evidence>
<dbReference type="InterPro" id="IPR011835">
    <property type="entry name" value="GS/SS"/>
</dbReference>
<dbReference type="InterPro" id="IPR013534">
    <property type="entry name" value="Starch_synth_cat_dom"/>
</dbReference>
<dbReference type="GO" id="GO:0005978">
    <property type="term" value="P:glycogen biosynthetic process"/>
    <property type="evidence" value="ECO:0007669"/>
    <property type="project" value="UniProtKB-UniRule"/>
</dbReference>
<protein>
    <recommendedName>
        <fullName evidence="7">Glycogen synthase</fullName>
        <ecNumber evidence="7">2.4.1.21</ecNumber>
    </recommendedName>
    <alternativeName>
        <fullName evidence="7">Starch [bacterial glycogen] synthase</fullName>
    </alternativeName>
</protein>
<dbReference type="GO" id="GO:0004373">
    <property type="term" value="F:alpha-1,4-glucan glucosyltransferase (UDP-glucose donor) activity"/>
    <property type="evidence" value="ECO:0007669"/>
    <property type="project" value="InterPro"/>
</dbReference>
<keyword evidence="5 7" id="KW-0808">Transferase</keyword>
<dbReference type="InterPro" id="IPR001296">
    <property type="entry name" value="Glyco_trans_1"/>
</dbReference>
<evidence type="ECO:0000256" key="6">
    <source>
        <dbReference type="ARBA" id="ARBA00023056"/>
    </source>
</evidence>
<comment type="caution">
    <text evidence="10">The sequence shown here is derived from an EMBL/GenBank/DDBJ whole genome shotgun (WGS) entry which is preliminary data.</text>
</comment>
<dbReference type="CDD" id="cd03791">
    <property type="entry name" value="GT5_Glycogen_synthase_DULL1-like"/>
    <property type="match status" value="1"/>
</dbReference>
<organism evidence="10 11">
    <name type="scientific">Candidatus Acidulodesulfobacterium ferriphilum</name>
    <dbReference type="NCBI Taxonomy" id="2597223"/>
    <lineage>
        <taxon>Bacteria</taxon>
        <taxon>Deltaproteobacteria</taxon>
        <taxon>Candidatus Acidulodesulfobacterales</taxon>
        <taxon>Candidatus Acidulodesulfobacterium</taxon>
    </lineage>
</organism>
<evidence type="ECO:0000256" key="4">
    <source>
        <dbReference type="ARBA" id="ARBA00022676"/>
    </source>
</evidence>
<reference evidence="10 11" key="1">
    <citation type="submission" date="2019-01" db="EMBL/GenBank/DDBJ databases">
        <title>Insights into ecological role of a new deltaproteobacterial order Candidatus Sinidesulfobacterales (Sva0485) by metagenomics and metatranscriptomics.</title>
        <authorList>
            <person name="Tan S."/>
            <person name="Liu J."/>
            <person name="Fang Y."/>
            <person name="Hedlund B.P."/>
            <person name="Lian Z.H."/>
            <person name="Huang L.Y."/>
            <person name="Li J.T."/>
            <person name="Huang L.N."/>
            <person name="Li W.J."/>
            <person name="Jiang H.C."/>
            <person name="Dong H.L."/>
            <person name="Shu W.S."/>
        </authorList>
    </citation>
    <scope>NUCLEOTIDE SEQUENCE [LARGE SCALE GENOMIC DNA]</scope>
    <source>
        <strain evidence="10">AP3</strain>
    </source>
</reference>
<comment type="similarity">
    <text evidence="3 7">Belongs to the glycosyltransferase 1 family. Bacterial/plant glycogen synthase subfamily.</text>
</comment>
<feature type="domain" description="Starch synthase catalytic" evidence="9">
    <location>
        <begin position="2"/>
        <end position="249"/>
    </location>
</feature>